<evidence type="ECO:0000313" key="1">
    <source>
        <dbReference type="EMBL" id="KAG0500690.1"/>
    </source>
</evidence>
<name>A0A835RY38_VANPL</name>
<reference evidence="1 2" key="1">
    <citation type="journal article" date="2020" name="Nat. Food">
        <title>A phased Vanilla planifolia genome enables genetic improvement of flavour and production.</title>
        <authorList>
            <person name="Hasing T."/>
            <person name="Tang H."/>
            <person name="Brym M."/>
            <person name="Khazi F."/>
            <person name="Huang T."/>
            <person name="Chambers A.H."/>
        </authorList>
    </citation>
    <scope>NUCLEOTIDE SEQUENCE [LARGE SCALE GENOMIC DNA]</scope>
    <source>
        <tissue evidence="1">Leaf</tissue>
    </source>
</reference>
<dbReference type="SUPFAM" id="SSF51283">
    <property type="entry name" value="dUTPase-like"/>
    <property type="match status" value="1"/>
</dbReference>
<comment type="caution">
    <text evidence="1">The sequence shown here is derived from an EMBL/GenBank/DDBJ whole genome shotgun (WGS) entry which is preliminary data.</text>
</comment>
<dbReference type="AlphaFoldDB" id="A0A835RY38"/>
<evidence type="ECO:0000313" key="2">
    <source>
        <dbReference type="Proteomes" id="UP000639772"/>
    </source>
</evidence>
<gene>
    <name evidence="1" type="ORF">HPP92_000762</name>
</gene>
<accession>A0A835RY38</accession>
<sequence length="107" mass="12023">MQITVILEGDRIAQLIIERIMTPAVLEVDDLGQYEEGSVGLIYWSQPHFTTATTGIACFSQSTRMFQFAVVSVSARKGCFPRSSSKELKEYSRSNRENGLHCLVQFT</sequence>
<dbReference type="Gene3D" id="2.70.40.10">
    <property type="match status" value="1"/>
</dbReference>
<proteinExistence type="predicted"/>
<dbReference type="EMBL" id="JADCNM010000001">
    <property type="protein sequence ID" value="KAG0500690.1"/>
    <property type="molecule type" value="Genomic_DNA"/>
</dbReference>
<dbReference type="Proteomes" id="UP000639772">
    <property type="component" value="Chromosome 1"/>
</dbReference>
<protein>
    <submittedName>
        <fullName evidence="1">Uncharacterized protein</fullName>
    </submittedName>
</protein>
<organism evidence="1 2">
    <name type="scientific">Vanilla planifolia</name>
    <name type="common">Vanilla</name>
    <dbReference type="NCBI Taxonomy" id="51239"/>
    <lineage>
        <taxon>Eukaryota</taxon>
        <taxon>Viridiplantae</taxon>
        <taxon>Streptophyta</taxon>
        <taxon>Embryophyta</taxon>
        <taxon>Tracheophyta</taxon>
        <taxon>Spermatophyta</taxon>
        <taxon>Magnoliopsida</taxon>
        <taxon>Liliopsida</taxon>
        <taxon>Asparagales</taxon>
        <taxon>Orchidaceae</taxon>
        <taxon>Vanilloideae</taxon>
        <taxon>Vanilleae</taxon>
        <taxon>Vanilla</taxon>
    </lineage>
</organism>
<dbReference type="InterPro" id="IPR036157">
    <property type="entry name" value="dUTPase-like_sf"/>
</dbReference>